<sequence>MVGFTACHSKGSTFAAYQTIIYDHIITNIGNAYDVRDGEFNVPYDGLYTFTVTGMAYSNTEMYFTLLKNGVYVQKMYSNLDTSDTSAFTTNLYLQAGDAIWVVNGGHDSGHLHPNNYNCFSVNNSTQHMVAFTACHSKGSTIGVHQTVLYDHVITNIGNAYDVRDGEFNVPYDGLYTFSITGMAYGNTDMYLTLFKNGVYVQKLYSNIGNADSSSLLRIFIFKLVMKFG</sequence>
<dbReference type="GO" id="GO:0005576">
    <property type="term" value="C:extracellular region"/>
    <property type="evidence" value="ECO:0007669"/>
    <property type="project" value="UniProtKB-SubCell"/>
</dbReference>
<keyword evidence="2" id="KW-0964">Secreted</keyword>
<dbReference type="Gene3D" id="2.60.120.40">
    <property type="match status" value="2"/>
</dbReference>
<proteinExistence type="predicted"/>
<dbReference type="PANTHER" id="PTHR22923">
    <property type="entry name" value="CEREBELLIN-RELATED"/>
    <property type="match status" value="1"/>
</dbReference>
<dbReference type="SMART" id="SM00110">
    <property type="entry name" value="C1Q"/>
    <property type="match status" value="1"/>
</dbReference>
<dbReference type="AlphaFoldDB" id="A0AA88YHH8"/>
<evidence type="ECO:0000256" key="3">
    <source>
        <dbReference type="ARBA" id="ARBA00022729"/>
    </source>
</evidence>
<dbReference type="Pfam" id="PF00386">
    <property type="entry name" value="C1q"/>
    <property type="match status" value="2"/>
</dbReference>
<dbReference type="PROSITE" id="PS50871">
    <property type="entry name" value="C1Q"/>
    <property type="match status" value="1"/>
</dbReference>
<dbReference type="InterPro" id="IPR001073">
    <property type="entry name" value="C1q_dom"/>
</dbReference>
<gene>
    <name evidence="5" type="ORF">FSP39_014809</name>
</gene>
<dbReference type="PANTHER" id="PTHR22923:SF102">
    <property type="entry name" value="CEREBELLIN 13-RELATED"/>
    <property type="match status" value="1"/>
</dbReference>
<organism evidence="5 6">
    <name type="scientific">Pinctada imbricata</name>
    <name type="common">Atlantic pearl-oyster</name>
    <name type="synonym">Pinctada martensii</name>
    <dbReference type="NCBI Taxonomy" id="66713"/>
    <lineage>
        <taxon>Eukaryota</taxon>
        <taxon>Metazoa</taxon>
        <taxon>Spiralia</taxon>
        <taxon>Lophotrochozoa</taxon>
        <taxon>Mollusca</taxon>
        <taxon>Bivalvia</taxon>
        <taxon>Autobranchia</taxon>
        <taxon>Pteriomorphia</taxon>
        <taxon>Pterioida</taxon>
        <taxon>Pterioidea</taxon>
        <taxon>Pteriidae</taxon>
        <taxon>Pinctada</taxon>
    </lineage>
</organism>
<evidence type="ECO:0000259" key="4">
    <source>
        <dbReference type="PROSITE" id="PS50871"/>
    </source>
</evidence>
<dbReference type="InterPro" id="IPR050822">
    <property type="entry name" value="Cerebellin_Synaptic_Org"/>
</dbReference>
<comment type="subcellular location">
    <subcellularLocation>
        <location evidence="1">Secreted</location>
    </subcellularLocation>
</comment>
<evidence type="ECO:0000256" key="1">
    <source>
        <dbReference type="ARBA" id="ARBA00004613"/>
    </source>
</evidence>
<dbReference type="EMBL" id="VSWD01000004">
    <property type="protein sequence ID" value="KAK3104990.1"/>
    <property type="molecule type" value="Genomic_DNA"/>
</dbReference>
<keyword evidence="6" id="KW-1185">Reference proteome</keyword>
<name>A0AA88YHH8_PINIB</name>
<protein>
    <recommendedName>
        <fullName evidence="4">C1q domain-containing protein</fullName>
    </recommendedName>
</protein>
<dbReference type="InterPro" id="IPR008983">
    <property type="entry name" value="Tumour_necrosis_fac-like_dom"/>
</dbReference>
<dbReference type="SUPFAM" id="SSF49842">
    <property type="entry name" value="TNF-like"/>
    <property type="match status" value="2"/>
</dbReference>
<evidence type="ECO:0000256" key="2">
    <source>
        <dbReference type="ARBA" id="ARBA00022525"/>
    </source>
</evidence>
<comment type="caution">
    <text evidence="5">The sequence shown here is derived from an EMBL/GenBank/DDBJ whole genome shotgun (WGS) entry which is preliminary data.</text>
</comment>
<keyword evidence="3" id="KW-0732">Signal</keyword>
<dbReference type="Proteomes" id="UP001186944">
    <property type="component" value="Unassembled WGS sequence"/>
</dbReference>
<reference evidence="5" key="1">
    <citation type="submission" date="2019-08" db="EMBL/GenBank/DDBJ databases">
        <title>The improved chromosome-level genome for the pearl oyster Pinctada fucata martensii using PacBio sequencing and Hi-C.</title>
        <authorList>
            <person name="Zheng Z."/>
        </authorList>
    </citation>
    <scope>NUCLEOTIDE SEQUENCE</scope>
    <source>
        <strain evidence="5">ZZ-2019</strain>
        <tissue evidence="5">Adductor muscle</tissue>
    </source>
</reference>
<accession>A0AA88YHH8</accession>
<evidence type="ECO:0000313" key="6">
    <source>
        <dbReference type="Proteomes" id="UP001186944"/>
    </source>
</evidence>
<evidence type="ECO:0000313" key="5">
    <source>
        <dbReference type="EMBL" id="KAK3104990.1"/>
    </source>
</evidence>
<feature type="domain" description="C1q" evidence="4">
    <location>
        <begin position="1"/>
        <end position="131"/>
    </location>
</feature>